<evidence type="ECO:0000313" key="2">
    <source>
        <dbReference type="Proteomes" id="UP001054945"/>
    </source>
</evidence>
<reference evidence="1 2" key="1">
    <citation type="submission" date="2021-06" db="EMBL/GenBank/DDBJ databases">
        <title>Caerostris extrusa draft genome.</title>
        <authorList>
            <person name="Kono N."/>
            <person name="Arakawa K."/>
        </authorList>
    </citation>
    <scope>NUCLEOTIDE SEQUENCE [LARGE SCALE GENOMIC DNA]</scope>
</reference>
<sequence length="98" mass="11804">MNERRSYNNSWITKSRHSEMLFCPTAIHHDFFLRCRIEFPDCLLPMTNINSKCDGTDSCDWRLNSQSHFRKSHKKCLQYIGETERERERDSDKNRSNC</sequence>
<proteinExistence type="predicted"/>
<evidence type="ECO:0000313" key="1">
    <source>
        <dbReference type="EMBL" id="GIY84011.1"/>
    </source>
</evidence>
<accession>A0AAV4WND1</accession>
<keyword evidence="2" id="KW-1185">Reference proteome</keyword>
<protein>
    <submittedName>
        <fullName evidence="1">Uncharacterized protein</fullName>
    </submittedName>
</protein>
<name>A0AAV4WND1_CAEEX</name>
<gene>
    <name evidence="1" type="ORF">CEXT_205791</name>
</gene>
<dbReference type="Proteomes" id="UP001054945">
    <property type="component" value="Unassembled WGS sequence"/>
</dbReference>
<dbReference type="EMBL" id="BPLR01016455">
    <property type="protein sequence ID" value="GIY84011.1"/>
    <property type="molecule type" value="Genomic_DNA"/>
</dbReference>
<dbReference type="AlphaFoldDB" id="A0AAV4WND1"/>
<comment type="caution">
    <text evidence="1">The sequence shown here is derived from an EMBL/GenBank/DDBJ whole genome shotgun (WGS) entry which is preliminary data.</text>
</comment>
<organism evidence="1 2">
    <name type="scientific">Caerostris extrusa</name>
    <name type="common">Bark spider</name>
    <name type="synonym">Caerostris bankana</name>
    <dbReference type="NCBI Taxonomy" id="172846"/>
    <lineage>
        <taxon>Eukaryota</taxon>
        <taxon>Metazoa</taxon>
        <taxon>Ecdysozoa</taxon>
        <taxon>Arthropoda</taxon>
        <taxon>Chelicerata</taxon>
        <taxon>Arachnida</taxon>
        <taxon>Araneae</taxon>
        <taxon>Araneomorphae</taxon>
        <taxon>Entelegynae</taxon>
        <taxon>Araneoidea</taxon>
        <taxon>Araneidae</taxon>
        <taxon>Caerostris</taxon>
    </lineage>
</organism>